<feature type="domain" description="NAD(P)-binding" evidence="1">
    <location>
        <begin position="8"/>
        <end position="170"/>
    </location>
</feature>
<proteinExistence type="predicted"/>
<dbReference type="RefSeq" id="WP_122186821.1">
    <property type="nucleotide sequence ID" value="NZ_RFFH01000001.1"/>
</dbReference>
<evidence type="ECO:0000313" key="3">
    <source>
        <dbReference type="Proteomes" id="UP000279275"/>
    </source>
</evidence>
<dbReference type="EMBL" id="RFFH01000001">
    <property type="protein sequence ID" value="RMI35852.1"/>
    <property type="molecule type" value="Genomic_DNA"/>
</dbReference>
<evidence type="ECO:0000259" key="1">
    <source>
        <dbReference type="Pfam" id="PF13460"/>
    </source>
</evidence>
<dbReference type="InterPro" id="IPR051604">
    <property type="entry name" value="Ergot_Alk_Oxidoreductase"/>
</dbReference>
<accession>A0A3M2LEF8</accession>
<dbReference type="Gene3D" id="3.90.25.10">
    <property type="entry name" value="UDP-galactose 4-epimerase, domain 1"/>
    <property type="match status" value="1"/>
</dbReference>
<dbReference type="AlphaFoldDB" id="A0A3M2LEF8"/>
<dbReference type="PANTHER" id="PTHR43162:SF1">
    <property type="entry name" value="PRESTALK A DIFFERENTIATION PROTEIN A"/>
    <property type="match status" value="1"/>
</dbReference>
<gene>
    <name evidence="2" type="ORF">EBN03_04535</name>
</gene>
<comment type="caution">
    <text evidence="2">The sequence shown here is derived from an EMBL/GenBank/DDBJ whole genome shotgun (WGS) entry which is preliminary data.</text>
</comment>
<sequence>MTHILVLGGTGKTGRRVAQHLTAAGHRPRTAARSGADLAVDLGDPATWAAAVDGAEAVYLVEPQLQFEPAGRQRIPRFVAAAVAAGVRRLVLLSAPGAGHPDHPLHAAEAAVRESGIDWTVLRPNWFAQNFSESFWRADVLAGVLSLPAGAGGAPFVDAEDIAAVAARALTGDEFDGGIYELTGPRAIGFAEAVELIGAATGRDVRYVPGTVDEFVALHTGFGVPEPAARLLAGILGDLADGVGATVTSDVSRALGRPAGTFEDFVTRAAAAGAWVGES</sequence>
<dbReference type="SUPFAM" id="SSF51735">
    <property type="entry name" value="NAD(P)-binding Rossmann-fold domains"/>
    <property type="match status" value="1"/>
</dbReference>
<organism evidence="2 3">
    <name type="scientific">Nocardia stercoris</name>
    <dbReference type="NCBI Taxonomy" id="2483361"/>
    <lineage>
        <taxon>Bacteria</taxon>
        <taxon>Bacillati</taxon>
        <taxon>Actinomycetota</taxon>
        <taxon>Actinomycetes</taxon>
        <taxon>Mycobacteriales</taxon>
        <taxon>Nocardiaceae</taxon>
        <taxon>Nocardia</taxon>
    </lineage>
</organism>
<reference evidence="2 3" key="1">
    <citation type="submission" date="2018-10" db="EMBL/GenBank/DDBJ databases">
        <title>Isolation from cow dung.</title>
        <authorList>
            <person name="Ling L."/>
        </authorList>
    </citation>
    <scope>NUCLEOTIDE SEQUENCE [LARGE SCALE GENOMIC DNA]</scope>
    <source>
        <strain evidence="2 3">NEAU-LL90</strain>
    </source>
</reference>
<evidence type="ECO:0000313" key="2">
    <source>
        <dbReference type="EMBL" id="RMI35852.1"/>
    </source>
</evidence>
<dbReference type="OrthoDB" id="3510772at2"/>
<keyword evidence="3" id="KW-1185">Reference proteome</keyword>
<dbReference type="InterPro" id="IPR036291">
    <property type="entry name" value="NAD(P)-bd_dom_sf"/>
</dbReference>
<name>A0A3M2LEF8_9NOCA</name>
<dbReference type="Gene3D" id="3.40.50.720">
    <property type="entry name" value="NAD(P)-binding Rossmann-like Domain"/>
    <property type="match status" value="1"/>
</dbReference>
<dbReference type="Pfam" id="PF13460">
    <property type="entry name" value="NAD_binding_10"/>
    <property type="match status" value="1"/>
</dbReference>
<dbReference type="InterPro" id="IPR016040">
    <property type="entry name" value="NAD(P)-bd_dom"/>
</dbReference>
<dbReference type="Proteomes" id="UP000279275">
    <property type="component" value="Unassembled WGS sequence"/>
</dbReference>
<dbReference type="PANTHER" id="PTHR43162">
    <property type="match status" value="1"/>
</dbReference>
<protein>
    <submittedName>
        <fullName evidence="2">NmrA family transcriptional regulator</fullName>
    </submittedName>
</protein>